<keyword evidence="2" id="KW-0645">Protease</keyword>
<dbReference type="Proteomes" id="UP000490980">
    <property type="component" value="Unassembled WGS sequence"/>
</dbReference>
<feature type="compositionally biased region" description="Pro residues" evidence="7">
    <location>
        <begin position="28"/>
        <end position="45"/>
    </location>
</feature>
<evidence type="ECO:0000256" key="2">
    <source>
        <dbReference type="ARBA" id="ARBA00022670"/>
    </source>
</evidence>
<dbReference type="PROSITE" id="PS51257">
    <property type="entry name" value="PROKAR_LIPOPROTEIN"/>
    <property type="match status" value="1"/>
</dbReference>
<accession>A0A7X5UB43</accession>
<feature type="domain" description="Peptidase M28" evidence="9">
    <location>
        <begin position="328"/>
        <end position="542"/>
    </location>
</feature>
<dbReference type="InterPro" id="IPR046450">
    <property type="entry name" value="PA_dom_sf"/>
</dbReference>
<dbReference type="SUPFAM" id="SSF53187">
    <property type="entry name" value="Zn-dependent exopeptidases"/>
    <property type="match status" value="1"/>
</dbReference>
<evidence type="ECO:0000256" key="3">
    <source>
        <dbReference type="ARBA" id="ARBA00022723"/>
    </source>
</evidence>
<evidence type="ECO:0000256" key="4">
    <source>
        <dbReference type="ARBA" id="ARBA00022729"/>
    </source>
</evidence>
<evidence type="ECO:0000256" key="5">
    <source>
        <dbReference type="ARBA" id="ARBA00022801"/>
    </source>
</evidence>
<evidence type="ECO:0000259" key="9">
    <source>
        <dbReference type="Pfam" id="PF04389"/>
    </source>
</evidence>
<dbReference type="Gene3D" id="3.40.630.10">
    <property type="entry name" value="Zn peptidases"/>
    <property type="match status" value="2"/>
</dbReference>
<evidence type="ECO:0000256" key="6">
    <source>
        <dbReference type="ARBA" id="ARBA00022833"/>
    </source>
</evidence>
<evidence type="ECO:0000313" key="11">
    <source>
        <dbReference type="Proteomes" id="UP000490980"/>
    </source>
</evidence>
<dbReference type="PANTHER" id="PTHR12147">
    <property type="entry name" value="METALLOPEPTIDASE M28 FAMILY MEMBER"/>
    <property type="match status" value="1"/>
</dbReference>
<feature type="chain" id="PRO_5031274515" evidence="8">
    <location>
        <begin position="22"/>
        <end position="583"/>
    </location>
</feature>
<proteinExistence type="predicted"/>
<evidence type="ECO:0000256" key="8">
    <source>
        <dbReference type="SAM" id="SignalP"/>
    </source>
</evidence>
<dbReference type="AlphaFoldDB" id="A0A7X5UB43"/>
<dbReference type="EMBL" id="JAARLZ010000005">
    <property type="protein sequence ID" value="NII06998.1"/>
    <property type="molecule type" value="Genomic_DNA"/>
</dbReference>
<evidence type="ECO:0000256" key="1">
    <source>
        <dbReference type="ARBA" id="ARBA00022438"/>
    </source>
</evidence>
<keyword evidence="4 8" id="KW-0732">Signal</keyword>
<keyword evidence="11" id="KW-1185">Reference proteome</keyword>
<dbReference type="InterPro" id="IPR045175">
    <property type="entry name" value="M28_fam"/>
</dbReference>
<evidence type="ECO:0000256" key="7">
    <source>
        <dbReference type="SAM" id="MobiDB-lite"/>
    </source>
</evidence>
<gene>
    <name evidence="10" type="ORF">HBF25_11420</name>
</gene>
<dbReference type="GO" id="GO:0008235">
    <property type="term" value="F:metalloexopeptidase activity"/>
    <property type="evidence" value="ECO:0007669"/>
    <property type="project" value="InterPro"/>
</dbReference>
<sequence length="583" mass="62859">MRRLALACLAALTLAGCQSHDDNTPAKAAPPGPAPVSTSPPPPLPAVANEQHTFTPEITAGDFAAHLRVISSDEYDGRKPGTLGERLTTNYIIEQFKRMGLQPGNKGEWVQTVPAVATELTGQDTLKLDVSEGGGTEAFAFGKDMVAGTLQAKSDVELKDSDIVFAGYGVDAPEAQWNDFDSIDVKGKTVIVLVNDPGWNGNDPKLFKGREMTYYGRWTYKFEEGARKGAAAVFIVHQTDPAAYGWNVVQSGWTMPRLDLPESEDPAPRLPVAGWLTHEAAQRLFAKAGKNFDELAKQADVRGFKAVPLDAKANISLHSNITHSLSNNVIGMVKGTDKPDEAVVYTAHWDHLGHDPALKGHQIYNGAIDNGTGIAALLEIAGKFAEDKPKRTVVFAAVTMEESGLLGSKYYVAHPPFPLAKTVADINMDALPVTGPTKDMEVVGRGQSDLEDMFADVLKADGRVVSADPTPEKGHYFRSDHFNFAKAGVPALAANGGSDMVNGGKAAGEAAAEDYVKNHYHQVTDVYDMRWDFTGVTQNVVAFYKLGEKLANSDVWPVWKDGSEFKAVREKSLADAAKAPKKK</sequence>
<keyword evidence="6" id="KW-0862">Zinc</keyword>
<protein>
    <submittedName>
        <fullName evidence="10">M28 family peptidase</fullName>
    </submittedName>
</protein>
<dbReference type="SUPFAM" id="SSF52025">
    <property type="entry name" value="PA domain"/>
    <property type="match status" value="1"/>
</dbReference>
<dbReference type="GO" id="GO:0006508">
    <property type="term" value="P:proteolysis"/>
    <property type="evidence" value="ECO:0007669"/>
    <property type="project" value="UniProtKB-KW"/>
</dbReference>
<dbReference type="RefSeq" id="WP_166948463.1">
    <property type="nucleotide sequence ID" value="NZ_JAARLZ010000005.1"/>
</dbReference>
<reference evidence="10 11" key="1">
    <citation type="submission" date="2020-03" db="EMBL/GenBank/DDBJ databases">
        <authorList>
            <person name="Lai Q."/>
        </authorList>
    </citation>
    <scope>NUCLEOTIDE SEQUENCE [LARGE SCALE GENOMIC DNA]</scope>
    <source>
        <strain evidence="10 11">CCUG 25036</strain>
    </source>
</reference>
<dbReference type="FunFam" id="3.40.630.10:FF:000088">
    <property type="entry name" value="Peptidase M20"/>
    <property type="match status" value="1"/>
</dbReference>
<organism evidence="10 11">
    <name type="scientific">Luteibacter anthropi</name>
    <dbReference type="NCBI Taxonomy" id="564369"/>
    <lineage>
        <taxon>Bacteria</taxon>
        <taxon>Pseudomonadati</taxon>
        <taxon>Pseudomonadota</taxon>
        <taxon>Gammaproteobacteria</taxon>
        <taxon>Lysobacterales</taxon>
        <taxon>Rhodanobacteraceae</taxon>
        <taxon>Luteibacter</taxon>
    </lineage>
</organism>
<dbReference type="PANTHER" id="PTHR12147:SF56">
    <property type="entry name" value="AMINOPEPTIDASE YDR415C-RELATED"/>
    <property type="match status" value="1"/>
</dbReference>
<evidence type="ECO:0000313" key="10">
    <source>
        <dbReference type="EMBL" id="NII06998.1"/>
    </source>
</evidence>
<keyword evidence="3" id="KW-0479">Metal-binding</keyword>
<feature type="region of interest" description="Disordered" evidence="7">
    <location>
        <begin position="19"/>
        <end position="49"/>
    </location>
</feature>
<dbReference type="GO" id="GO:0046872">
    <property type="term" value="F:metal ion binding"/>
    <property type="evidence" value="ECO:0007669"/>
    <property type="project" value="UniProtKB-KW"/>
</dbReference>
<comment type="caution">
    <text evidence="10">The sequence shown here is derived from an EMBL/GenBank/DDBJ whole genome shotgun (WGS) entry which is preliminary data.</text>
</comment>
<feature type="signal peptide" evidence="8">
    <location>
        <begin position="1"/>
        <end position="21"/>
    </location>
</feature>
<dbReference type="InterPro" id="IPR007484">
    <property type="entry name" value="Peptidase_M28"/>
</dbReference>
<dbReference type="GO" id="GO:0004177">
    <property type="term" value="F:aminopeptidase activity"/>
    <property type="evidence" value="ECO:0007669"/>
    <property type="project" value="UniProtKB-KW"/>
</dbReference>
<keyword evidence="5" id="KW-0378">Hydrolase</keyword>
<dbReference type="Pfam" id="PF04389">
    <property type="entry name" value="Peptidase_M28"/>
    <property type="match status" value="1"/>
</dbReference>
<dbReference type="CDD" id="cd05660">
    <property type="entry name" value="M28_like_PA"/>
    <property type="match status" value="1"/>
</dbReference>
<name>A0A7X5UB43_9GAMM</name>
<keyword evidence="1" id="KW-0031">Aminopeptidase</keyword>
<dbReference type="CDD" id="cd04821">
    <property type="entry name" value="PA_M28_1_2"/>
    <property type="match status" value="1"/>
</dbReference>